<dbReference type="GO" id="GO:0051996">
    <property type="term" value="F:squalene synthase [NAD(P)H] activity"/>
    <property type="evidence" value="ECO:0007669"/>
    <property type="project" value="InterPro"/>
</dbReference>
<dbReference type="SUPFAM" id="SSF48576">
    <property type="entry name" value="Terpenoid synthases"/>
    <property type="match status" value="1"/>
</dbReference>
<dbReference type="PANTHER" id="PTHR31480">
    <property type="entry name" value="BIFUNCTIONAL LYCOPENE CYCLASE/PHYTOENE SYNTHASE"/>
    <property type="match status" value="1"/>
</dbReference>
<dbReference type="SFLD" id="SFLDG01018">
    <property type="entry name" value="Squalene/Phytoene_Synthase_Lik"/>
    <property type="match status" value="1"/>
</dbReference>
<reference evidence="1 2" key="1">
    <citation type="submission" date="2019-02" db="EMBL/GenBank/DDBJ databases">
        <title>Deep-cultivation of Planctomycetes and their phenomic and genomic characterization uncovers novel biology.</title>
        <authorList>
            <person name="Wiegand S."/>
            <person name="Jogler M."/>
            <person name="Boedeker C."/>
            <person name="Pinto D."/>
            <person name="Vollmers J."/>
            <person name="Rivas-Marin E."/>
            <person name="Kohn T."/>
            <person name="Peeters S.H."/>
            <person name="Heuer A."/>
            <person name="Rast P."/>
            <person name="Oberbeckmann S."/>
            <person name="Bunk B."/>
            <person name="Jeske O."/>
            <person name="Meyerdierks A."/>
            <person name="Storesund J.E."/>
            <person name="Kallscheuer N."/>
            <person name="Luecker S."/>
            <person name="Lage O.M."/>
            <person name="Pohl T."/>
            <person name="Merkel B.J."/>
            <person name="Hornburger P."/>
            <person name="Mueller R.-W."/>
            <person name="Bruemmer F."/>
            <person name="Labrenz M."/>
            <person name="Spormann A.M."/>
            <person name="Op den Camp H."/>
            <person name="Overmann J."/>
            <person name="Amann R."/>
            <person name="Jetten M.S.M."/>
            <person name="Mascher T."/>
            <person name="Medema M.H."/>
            <person name="Devos D.P."/>
            <person name="Kaster A.-K."/>
            <person name="Ovreas L."/>
            <person name="Rohde M."/>
            <person name="Galperin M.Y."/>
            <person name="Jogler C."/>
        </authorList>
    </citation>
    <scope>NUCLEOTIDE SEQUENCE [LARGE SCALE GENOMIC DNA]</scope>
    <source>
        <strain evidence="1 2">Pla85_3_4</strain>
    </source>
</reference>
<dbReference type="EMBL" id="CP036433">
    <property type="protein sequence ID" value="QDU93271.1"/>
    <property type="molecule type" value="Genomic_DNA"/>
</dbReference>
<evidence type="ECO:0000313" key="2">
    <source>
        <dbReference type="Proteomes" id="UP000317648"/>
    </source>
</evidence>
<dbReference type="OrthoDB" id="9787280at2"/>
<dbReference type="CDD" id="cd00683">
    <property type="entry name" value="Trans_IPPS_HH"/>
    <property type="match status" value="1"/>
</dbReference>
<proteinExistence type="predicted"/>
<dbReference type="InterPro" id="IPR044843">
    <property type="entry name" value="Trans_IPPS_bact-type"/>
</dbReference>
<dbReference type="AlphaFoldDB" id="A0A518DN73"/>
<dbReference type="GO" id="GO:0004311">
    <property type="term" value="F:geranylgeranyl diphosphate synthase activity"/>
    <property type="evidence" value="ECO:0007669"/>
    <property type="project" value="InterPro"/>
</dbReference>
<evidence type="ECO:0000313" key="1">
    <source>
        <dbReference type="EMBL" id="QDU93271.1"/>
    </source>
</evidence>
<dbReference type="InterPro" id="IPR033904">
    <property type="entry name" value="Trans_IPPS_HH"/>
</dbReference>
<dbReference type="NCBIfam" id="TIGR03464">
    <property type="entry name" value="HpnC"/>
    <property type="match status" value="1"/>
</dbReference>
<dbReference type="Pfam" id="PF00494">
    <property type="entry name" value="SQS_PSY"/>
    <property type="match status" value="1"/>
</dbReference>
<gene>
    <name evidence="1" type="primary">crtB_1</name>
    <name evidence="1" type="ORF">Pla8534_10510</name>
</gene>
<keyword evidence="2" id="KW-1185">Reference proteome</keyword>
<dbReference type="InterPro" id="IPR002060">
    <property type="entry name" value="Squ/phyt_synthse"/>
</dbReference>
<dbReference type="Proteomes" id="UP000317648">
    <property type="component" value="Chromosome"/>
</dbReference>
<dbReference type="InterPro" id="IPR008949">
    <property type="entry name" value="Isoprenoid_synthase_dom_sf"/>
</dbReference>
<dbReference type="GO" id="GO:0016114">
    <property type="term" value="P:terpenoid biosynthetic process"/>
    <property type="evidence" value="ECO:0007669"/>
    <property type="project" value="UniProtKB-ARBA"/>
</dbReference>
<protein>
    <submittedName>
        <fullName evidence="1">All-trans-phytoene synthase</fullName>
    </submittedName>
</protein>
<dbReference type="SFLD" id="SFLDG01212">
    <property type="entry name" value="Phytoene_synthase_like"/>
    <property type="match status" value="1"/>
</dbReference>
<organism evidence="1 2">
    <name type="scientific">Lignipirellula cremea</name>
    <dbReference type="NCBI Taxonomy" id="2528010"/>
    <lineage>
        <taxon>Bacteria</taxon>
        <taxon>Pseudomonadati</taxon>
        <taxon>Planctomycetota</taxon>
        <taxon>Planctomycetia</taxon>
        <taxon>Pirellulales</taxon>
        <taxon>Pirellulaceae</taxon>
        <taxon>Lignipirellula</taxon>
    </lineage>
</organism>
<dbReference type="InterPro" id="IPR017827">
    <property type="entry name" value="HSQ_synthase_HpnC"/>
</dbReference>
<dbReference type="RefSeq" id="WP_145049930.1">
    <property type="nucleotide sequence ID" value="NZ_CP036433.1"/>
</dbReference>
<dbReference type="KEGG" id="lcre:Pla8534_10510"/>
<dbReference type="Gene3D" id="1.10.600.10">
    <property type="entry name" value="Farnesyl Diphosphate Synthase"/>
    <property type="match status" value="1"/>
</dbReference>
<dbReference type="SFLD" id="SFLDS00005">
    <property type="entry name" value="Isoprenoid_Synthase_Type_I"/>
    <property type="match status" value="1"/>
</dbReference>
<name>A0A518DN73_9BACT</name>
<sequence>MSLRFDAELEKYGPGSAMSPPGLLEAQDYCRRLAGSHYENFTVASWLLPPRLRQPFCNVYAYCRWADDLADETGDSFRSLELLSWWERQLDDCYRGRARHPVFVALINTIEEYDLPPEPFRDLLSAFRQDQRKRRYETFAELLDYCRRSANPVGRLVLRLGRFDNAANAAWSDSICTGLQLANFWQDVRRDYEQDRIYLPRETQRRFGYGEDMFEDRTASDAFRQMLAFEVDRAESYLEAGRPLLEQTPPSLRVDIDLFLRGGLAILDAIRRQQFDVWKRRPSVGKLAKIRLLWSAWKAQRGTPA</sequence>
<accession>A0A518DN73</accession>